<name>A0A2C6LDP7_9APIC</name>
<dbReference type="GeneID" id="94424665"/>
<dbReference type="OrthoDB" id="330387at2759"/>
<dbReference type="VEuPathDB" id="ToxoDB:CSUI_001248"/>
<organism evidence="2 3">
    <name type="scientific">Cystoisospora suis</name>
    <dbReference type="NCBI Taxonomy" id="483139"/>
    <lineage>
        <taxon>Eukaryota</taxon>
        <taxon>Sar</taxon>
        <taxon>Alveolata</taxon>
        <taxon>Apicomplexa</taxon>
        <taxon>Conoidasida</taxon>
        <taxon>Coccidia</taxon>
        <taxon>Eucoccidiorida</taxon>
        <taxon>Eimeriorina</taxon>
        <taxon>Sarcocystidae</taxon>
        <taxon>Cystoisospora</taxon>
    </lineage>
</organism>
<reference evidence="2 3" key="1">
    <citation type="journal article" date="2017" name="Int. J. Parasitol.">
        <title>The genome of the protozoan parasite Cystoisospora suis and a reverse vaccinology approach to identify vaccine candidates.</title>
        <authorList>
            <person name="Palmieri N."/>
            <person name="Shrestha A."/>
            <person name="Ruttkowski B."/>
            <person name="Beck T."/>
            <person name="Vogl C."/>
            <person name="Tomley F."/>
            <person name="Blake D.P."/>
            <person name="Joachim A."/>
        </authorList>
    </citation>
    <scope>NUCLEOTIDE SEQUENCE [LARGE SCALE GENOMIC DNA]</scope>
    <source>
        <strain evidence="2 3">Wien I</strain>
    </source>
</reference>
<dbReference type="Proteomes" id="UP000221165">
    <property type="component" value="Unassembled WGS sequence"/>
</dbReference>
<proteinExistence type="predicted"/>
<dbReference type="AlphaFoldDB" id="A0A2C6LDP7"/>
<evidence type="ECO:0000313" key="2">
    <source>
        <dbReference type="EMBL" id="PHJ24896.1"/>
    </source>
</evidence>
<keyword evidence="3" id="KW-1185">Reference proteome</keyword>
<accession>A0A2C6LDP7</accession>
<feature type="compositionally biased region" description="Basic and acidic residues" evidence="1">
    <location>
        <begin position="76"/>
        <end position="87"/>
    </location>
</feature>
<evidence type="ECO:0000256" key="1">
    <source>
        <dbReference type="SAM" id="MobiDB-lite"/>
    </source>
</evidence>
<dbReference type="RefSeq" id="XP_067926568.1">
    <property type="nucleotide sequence ID" value="XM_068061454.1"/>
</dbReference>
<comment type="caution">
    <text evidence="2">The sequence shown here is derived from an EMBL/GenBank/DDBJ whole genome shotgun (WGS) entry which is preliminary data.</text>
</comment>
<feature type="compositionally biased region" description="Basic and acidic residues" evidence="1">
    <location>
        <begin position="1"/>
        <end position="10"/>
    </location>
</feature>
<gene>
    <name evidence="2" type="ORF">CSUI_001248</name>
</gene>
<dbReference type="EMBL" id="MIGC01000491">
    <property type="protein sequence ID" value="PHJ24896.1"/>
    <property type="molecule type" value="Genomic_DNA"/>
</dbReference>
<evidence type="ECO:0000313" key="3">
    <source>
        <dbReference type="Proteomes" id="UP000221165"/>
    </source>
</evidence>
<sequence>MASTGKDTKATEATVPQVRVSSPLDKPADSPYTDPATGKVIPMQEGDWRRTRSAPQCASTHDSQEANTLNPNRLDFSIERKESRLPEDGEVQD</sequence>
<feature type="region of interest" description="Disordered" evidence="1">
    <location>
        <begin position="1"/>
        <end position="93"/>
    </location>
</feature>
<feature type="compositionally biased region" description="Polar residues" evidence="1">
    <location>
        <begin position="53"/>
        <end position="71"/>
    </location>
</feature>
<protein>
    <submittedName>
        <fullName evidence="2">Uncharacterized protein</fullName>
    </submittedName>
</protein>